<gene>
    <name evidence="2" type="ORF">JCGZ_13617</name>
</gene>
<feature type="compositionally biased region" description="Basic and acidic residues" evidence="1">
    <location>
        <begin position="175"/>
        <end position="191"/>
    </location>
</feature>
<sequence length="191" mass="21668">MRRILITHPSTDAWTSWLIELGPNEVLWFISWYSITRFIQVSSCHTRVYLLGLTHCTWYCASRVLRQMGIDQTVPIVDDFSADSAITPGVTRAVLRAWVRDHHMVRPLPDPAGVQTSPEYRAWFIAVVWPIERPRRNALLSVLEGWVQADADQEVGSEEEIVLAPGTGEVGEGLAARDDSEDMAPRRRRDS</sequence>
<feature type="region of interest" description="Disordered" evidence="1">
    <location>
        <begin position="163"/>
        <end position="191"/>
    </location>
</feature>
<evidence type="ECO:0000313" key="3">
    <source>
        <dbReference type="Proteomes" id="UP000027138"/>
    </source>
</evidence>
<evidence type="ECO:0000313" key="2">
    <source>
        <dbReference type="EMBL" id="KDP33096.1"/>
    </source>
</evidence>
<protein>
    <submittedName>
        <fullName evidence="2">Uncharacterized protein</fullName>
    </submittedName>
</protein>
<accession>A0A067KA31</accession>
<keyword evidence="3" id="KW-1185">Reference proteome</keyword>
<dbReference type="AlphaFoldDB" id="A0A067KA31"/>
<dbReference type="OrthoDB" id="1748438at2759"/>
<name>A0A067KA31_JATCU</name>
<evidence type="ECO:0000256" key="1">
    <source>
        <dbReference type="SAM" id="MobiDB-lite"/>
    </source>
</evidence>
<proteinExistence type="predicted"/>
<dbReference type="EMBL" id="KK914562">
    <property type="protein sequence ID" value="KDP33096.1"/>
    <property type="molecule type" value="Genomic_DNA"/>
</dbReference>
<dbReference type="Proteomes" id="UP000027138">
    <property type="component" value="Unassembled WGS sequence"/>
</dbReference>
<organism evidence="2 3">
    <name type="scientific">Jatropha curcas</name>
    <name type="common">Barbados nut</name>
    <dbReference type="NCBI Taxonomy" id="180498"/>
    <lineage>
        <taxon>Eukaryota</taxon>
        <taxon>Viridiplantae</taxon>
        <taxon>Streptophyta</taxon>
        <taxon>Embryophyta</taxon>
        <taxon>Tracheophyta</taxon>
        <taxon>Spermatophyta</taxon>
        <taxon>Magnoliopsida</taxon>
        <taxon>eudicotyledons</taxon>
        <taxon>Gunneridae</taxon>
        <taxon>Pentapetalae</taxon>
        <taxon>rosids</taxon>
        <taxon>fabids</taxon>
        <taxon>Malpighiales</taxon>
        <taxon>Euphorbiaceae</taxon>
        <taxon>Crotonoideae</taxon>
        <taxon>Jatropheae</taxon>
        <taxon>Jatropha</taxon>
    </lineage>
</organism>
<reference evidence="2 3" key="1">
    <citation type="journal article" date="2014" name="PLoS ONE">
        <title>Global Analysis of Gene Expression Profiles in Physic Nut (Jatropha curcas L.) Seedlings Exposed to Salt Stress.</title>
        <authorList>
            <person name="Zhang L."/>
            <person name="Zhang C."/>
            <person name="Wu P."/>
            <person name="Chen Y."/>
            <person name="Li M."/>
            <person name="Jiang H."/>
            <person name="Wu G."/>
        </authorList>
    </citation>
    <scope>NUCLEOTIDE SEQUENCE [LARGE SCALE GENOMIC DNA]</scope>
    <source>
        <strain evidence="3">cv. GZQX0401</strain>
        <tissue evidence="2">Young leaves</tissue>
    </source>
</reference>